<organism evidence="1 2">
    <name type="scientific">Vanilla planifolia</name>
    <name type="common">Vanilla</name>
    <dbReference type="NCBI Taxonomy" id="51239"/>
    <lineage>
        <taxon>Eukaryota</taxon>
        <taxon>Viridiplantae</taxon>
        <taxon>Streptophyta</taxon>
        <taxon>Embryophyta</taxon>
        <taxon>Tracheophyta</taxon>
        <taxon>Spermatophyta</taxon>
        <taxon>Magnoliopsida</taxon>
        <taxon>Liliopsida</taxon>
        <taxon>Asparagales</taxon>
        <taxon>Orchidaceae</taxon>
        <taxon>Vanilloideae</taxon>
        <taxon>Vanilleae</taxon>
        <taxon>Vanilla</taxon>
    </lineage>
</organism>
<dbReference type="AlphaFoldDB" id="A0A835QNC0"/>
<name>A0A835QNC0_VANPL</name>
<evidence type="ECO:0000313" key="1">
    <source>
        <dbReference type="EMBL" id="KAG0474136.1"/>
    </source>
</evidence>
<keyword evidence="2" id="KW-1185">Reference proteome</keyword>
<accession>A0A835QNC0</accession>
<evidence type="ECO:0000313" key="2">
    <source>
        <dbReference type="Proteomes" id="UP000636800"/>
    </source>
</evidence>
<dbReference type="Proteomes" id="UP000636800">
    <property type="component" value="Chromosome 7"/>
</dbReference>
<dbReference type="OrthoDB" id="782218at2759"/>
<sequence>MKFGRNREGWKGGLVNEKVCFPDISVFVKHGLAKDHIHQLAECLPGHSSFLPNDISDRFMGYASLLSNLLENCQGGFV</sequence>
<proteinExistence type="predicted"/>
<reference evidence="1 2" key="1">
    <citation type="journal article" date="2020" name="Nat. Food">
        <title>A phased Vanilla planifolia genome enables genetic improvement of flavour and production.</title>
        <authorList>
            <person name="Hasing T."/>
            <person name="Tang H."/>
            <person name="Brym M."/>
            <person name="Khazi F."/>
            <person name="Huang T."/>
            <person name="Chambers A.H."/>
        </authorList>
    </citation>
    <scope>NUCLEOTIDE SEQUENCE [LARGE SCALE GENOMIC DNA]</scope>
    <source>
        <tissue evidence="1">Leaf</tissue>
    </source>
</reference>
<comment type="caution">
    <text evidence="1">The sequence shown here is derived from an EMBL/GenBank/DDBJ whole genome shotgun (WGS) entry which is preliminary data.</text>
</comment>
<gene>
    <name evidence="1" type="ORF">HPP92_015993</name>
</gene>
<dbReference type="EMBL" id="JADCNL010000007">
    <property type="protein sequence ID" value="KAG0474136.1"/>
    <property type="molecule type" value="Genomic_DNA"/>
</dbReference>
<protein>
    <submittedName>
        <fullName evidence="1">Uncharacterized protein</fullName>
    </submittedName>
</protein>